<dbReference type="SUPFAM" id="SSF50494">
    <property type="entry name" value="Trypsin-like serine proteases"/>
    <property type="match status" value="1"/>
</dbReference>
<name>A0A839EL57_9HYPH</name>
<sequence>MNRIQFLRTAFAIASASLFPIMEAQANDDFSCWQPSKTTAAASAEYWTKDRRDKALSEDDANNFVGGDNDKLGDAERANIQDAPYKFGGKVFFTRGGQNFQASAQFVGDNNIVIAAAHSMFKADKQATNIAFYRGYENGGGTPFSFDQVAILAAWKPVSTDKPSFERAALDYAVLRTTTPSDAGAFTLGIGPSFTDVTIMGYPGNLENGNLMYAQTSTKDQQVGNAFEVRPNAFLHGSSGGAWFVPQDGGFAAVSTVSGGTDIHLLGPAFTSKTQELIAFVKAGCK</sequence>
<comment type="caution">
    <text evidence="2">The sequence shown here is derived from an EMBL/GenBank/DDBJ whole genome shotgun (WGS) entry which is preliminary data.</text>
</comment>
<evidence type="ECO:0000313" key="2">
    <source>
        <dbReference type="EMBL" id="MBA8879018.1"/>
    </source>
</evidence>
<evidence type="ECO:0000313" key="3">
    <source>
        <dbReference type="Proteomes" id="UP000549052"/>
    </source>
</evidence>
<evidence type="ECO:0000256" key="1">
    <source>
        <dbReference type="SAM" id="SignalP"/>
    </source>
</evidence>
<feature type="chain" id="PRO_5032765684" description="Serine protease" evidence="1">
    <location>
        <begin position="27"/>
        <end position="286"/>
    </location>
</feature>
<dbReference type="InterPro" id="IPR043504">
    <property type="entry name" value="Peptidase_S1_PA_chymotrypsin"/>
</dbReference>
<dbReference type="EMBL" id="JACGXN010000003">
    <property type="protein sequence ID" value="MBA8879018.1"/>
    <property type="molecule type" value="Genomic_DNA"/>
</dbReference>
<organism evidence="2 3">
    <name type="scientific">Phyllobacterium myrsinacearum</name>
    <dbReference type="NCBI Taxonomy" id="28101"/>
    <lineage>
        <taxon>Bacteria</taxon>
        <taxon>Pseudomonadati</taxon>
        <taxon>Pseudomonadota</taxon>
        <taxon>Alphaproteobacteria</taxon>
        <taxon>Hyphomicrobiales</taxon>
        <taxon>Phyllobacteriaceae</taxon>
        <taxon>Phyllobacterium</taxon>
    </lineage>
</organism>
<feature type="signal peptide" evidence="1">
    <location>
        <begin position="1"/>
        <end position="26"/>
    </location>
</feature>
<dbReference type="InterPro" id="IPR009003">
    <property type="entry name" value="Peptidase_S1_PA"/>
</dbReference>
<keyword evidence="3" id="KW-1185">Reference proteome</keyword>
<dbReference type="Proteomes" id="UP000549052">
    <property type="component" value="Unassembled WGS sequence"/>
</dbReference>
<proteinExistence type="predicted"/>
<evidence type="ECO:0008006" key="4">
    <source>
        <dbReference type="Google" id="ProtNLM"/>
    </source>
</evidence>
<gene>
    <name evidence="2" type="ORF">FHW16_002736</name>
</gene>
<accession>A0A839EL57</accession>
<protein>
    <recommendedName>
        <fullName evidence="4">Serine protease</fullName>
    </recommendedName>
</protein>
<dbReference type="RefSeq" id="WP_182549692.1">
    <property type="nucleotide sequence ID" value="NZ_JACGXN010000003.1"/>
</dbReference>
<dbReference type="Gene3D" id="2.40.10.10">
    <property type="entry name" value="Trypsin-like serine proteases"/>
    <property type="match status" value="2"/>
</dbReference>
<dbReference type="AlphaFoldDB" id="A0A839EL57"/>
<keyword evidence="1" id="KW-0732">Signal</keyword>
<reference evidence="2 3" key="1">
    <citation type="submission" date="2020-07" db="EMBL/GenBank/DDBJ databases">
        <title>Genomic Encyclopedia of Type Strains, Phase IV (KMG-V): Genome sequencing to study the core and pangenomes of soil and plant-associated prokaryotes.</title>
        <authorList>
            <person name="Whitman W."/>
        </authorList>
    </citation>
    <scope>NUCLEOTIDE SEQUENCE [LARGE SCALE GENOMIC DNA]</scope>
    <source>
        <strain evidence="2 3">AN3</strain>
    </source>
</reference>